<dbReference type="KEGG" id="ppi:YSA_01711"/>
<proteinExistence type="inferred from homology"/>
<dbReference type="Gene3D" id="3.40.50.12780">
    <property type="entry name" value="N-terminal domain of ligase-like"/>
    <property type="match status" value="1"/>
</dbReference>
<dbReference type="PANTHER" id="PTHR43767:SF7">
    <property type="entry name" value="MEDIUM_LONG-CHAIN-FATTY-ACID--COA LIGASE FADD8"/>
    <property type="match status" value="1"/>
</dbReference>
<dbReference type="InterPro" id="IPR042099">
    <property type="entry name" value="ANL_N_sf"/>
</dbReference>
<dbReference type="InterPro" id="IPR045851">
    <property type="entry name" value="AMP-bd_C_sf"/>
</dbReference>
<dbReference type="PANTHER" id="PTHR43767">
    <property type="entry name" value="LONG-CHAIN-FATTY-ACID--COA LIGASE"/>
    <property type="match status" value="1"/>
</dbReference>
<dbReference type="GO" id="GO:0016877">
    <property type="term" value="F:ligase activity, forming carbon-sulfur bonds"/>
    <property type="evidence" value="ECO:0007669"/>
    <property type="project" value="UniProtKB-ARBA"/>
</dbReference>
<comment type="similarity">
    <text evidence="1">Belongs to the ATP-dependent AMP-binding enzyme family.</text>
</comment>
<evidence type="ECO:0000256" key="2">
    <source>
        <dbReference type="ARBA" id="ARBA00022598"/>
    </source>
</evidence>
<dbReference type="SUPFAM" id="SSF56801">
    <property type="entry name" value="Acetyl-CoA synthetase-like"/>
    <property type="match status" value="1"/>
</dbReference>
<dbReference type="InterPro" id="IPR050237">
    <property type="entry name" value="ATP-dep_AMP-bd_enzyme"/>
</dbReference>
<dbReference type="HOGENOM" id="CLU_000022_59_7_6"/>
<dbReference type="Gene3D" id="3.30.300.30">
    <property type="match status" value="1"/>
</dbReference>
<dbReference type="InterPro" id="IPR025110">
    <property type="entry name" value="AMP-bd_C"/>
</dbReference>
<dbReference type="AlphaFoldDB" id="I3UQD4"/>
<name>I3UQD4_PSEPU</name>
<protein>
    <submittedName>
        <fullName evidence="5">Putative long-chain-fatty-acid--CoA ligase</fullName>
    </submittedName>
</protein>
<dbReference type="Proteomes" id="UP000005268">
    <property type="component" value="Chromosome"/>
</dbReference>
<dbReference type="FunFam" id="3.30.300.30:FF:000008">
    <property type="entry name" value="2,3-dihydroxybenzoate-AMP ligase"/>
    <property type="match status" value="1"/>
</dbReference>
<dbReference type="Pfam" id="PF00501">
    <property type="entry name" value="AMP-binding"/>
    <property type="match status" value="1"/>
</dbReference>
<reference evidence="5 6" key="1">
    <citation type="journal article" date="2012" name="J. Bacteriol.">
        <title>Complete Genome Sequence of the Naphthalene-Degrading Pseudomonas putida Strain ND6.</title>
        <authorList>
            <person name="Li S."/>
            <person name="Zhao H."/>
            <person name="Li Y."/>
            <person name="Niu S."/>
            <person name="Cai B."/>
        </authorList>
    </citation>
    <scope>NUCLEOTIDE SEQUENCE [LARGE SCALE GENOMIC DNA]</scope>
    <source>
        <strain evidence="5 6">ND6</strain>
    </source>
</reference>
<accession>I3UQD4</accession>
<evidence type="ECO:0000256" key="1">
    <source>
        <dbReference type="ARBA" id="ARBA00006432"/>
    </source>
</evidence>
<dbReference type="InterPro" id="IPR020845">
    <property type="entry name" value="AMP-binding_CS"/>
</dbReference>
<dbReference type="InterPro" id="IPR000873">
    <property type="entry name" value="AMP-dep_synth/lig_dom"/>
</dbReference>
<dbReference type="PROSITE" id="PS00455">
    <property type="entry name" value="AMP_BINDING"/>
    <property type="match status" value="1"/>
</dbReference>
<keyword evidence="2 5" id="KW-0436">Ligase</keyword>
<evidence type="ECO:0000313" key="6">
    <source>
        <dbReference type="Proteomes" id="UP000005268"/>
    </source>
</evidence>
<evidence type="ECO:0000259" key="3">
    <source>
        <dbReference type="Pfam" id="PF00501"/>
    </source>
</evidence>
<dbReference type="PATRIC" id="fig|231023.4.peg.823"/>
<evidence type="ECO:0000259" key="4">
    <source>
        <dbReference type="Pfam" id="PF13193"/>
    </source>
</evidence>
<gene>
    <name evidence="5" type="ORF">YSA_01711</name>
</gene>
<feature type="domain" description="AMP-dependent synthetase/ligase" evidence="3">
    <location>
        <begin position="59"/>
        <end position="422"/>
    </location>
</feature>
<evidence type="ECO:0000313" key="5">
    <source>
        <dbReference type="EMBL" id="AFK67705.1"/>
    </source>
</evidence>
<organism evidence="5 6">
    <name type="scientific">Pseudomonas putida ND6</name>
    <dbReference type="NCBI Taxonomy" id="231023"/>
    <lineage>
        <taxon>Bacteria</taxon>
        <taxon>Pseudomonadati</taxon>
        <taxon>Pseudomonadota</taxon>
        <taxon>Gammaproteobacteria</taxon>
        <taxon>Pseudomonadales</taxon>
        <taxon>Pseudomonadaceae</taxon>
        <taxon>Pseudomonas</taxon>
    </lineage>
</organism>
<sequence length="565" mass="62031">MQAMCHPCLRASTHQCQRNLLWRAYATGITCPGFTLFSIERVLTVDENNNVNLGTLSSRSARYWPERLAVIDRHTRLTFAQLEQRANQLASALLAQGIATGEHVAILAPNRAELVEAEVAFYKAGLVKVPVNARLAPDEVIQVLNDACSVALIADAQLAQALLDRRQEVPSLRLIVTLGERGGDITYAALLAQGSSQPISCDLPDDALAVLHYTSGSSGVLKAAMLSVGNRKALIRKSLASPTRRAAPGDVMAHVGPITHASGMQLMPLLAVGACNLLLERYDDQLLLETIQREGVTRLFLVPAMINRLVNFPDVERYDLSSLRLVMYGAAPMAPALVKRAIEVFGPILAQGYGAGETCSLVTVLTEQDHLCEGGDYRRLASCGRCYFETDLRVVNDHFQDVQPGEVGEIVVKGPDIMQGYWRAPHLTAEVMRDGYYLTGDLATVDEQGYVFIVDRKKEMIISGGFNIYPSEVEQVLYSMPQVFEAAVVGVPDEQWGEAVRAVIVLKPGMALQEQDVIEHCAQALAGFKKPRAVDFVSELPKNPNGKVVRRLIRDAYWQNSERRI</sequence>
<dbReference type="Pfam" id="PF13193">
    <property type="entry name" value="AMP-binding_C"/>
    <property type="match status" value="1"/>
</dbReference>
<dbReference type="EMBL" id="CP003588">
    <property type="protein sequence ID" value="AFK67705.1"/>
    <property type="molecule type" value="Genomic_DNA"/>
</dbReference>
<feature type="domain" description="AMP-binding enzyme C-terminal" evidence="4">
    <location>
        <begin position="472"/>
        <end position="547"/>
    </location>
</feature>